<dbReference type="InterPro" id="IPR006665">
    <property type="entry name" value="OmpA-like"/>
</dbReference>
<evidence type="ECO:0000256" key="5">
    <source>
        <dbReference type="ARBA" id="ARBA00022989"/>
    </source>
</evidence>
<keyword evidence="3" id="KW-1003">Cell membrane</keyword>
<dbReference type="SUPFAM" id="SSF103088">
    <property type="entry name" value="OmpA-like"/>
    <property type="match status" value="1"/>
</dbReference>
<evidence type="ECO:0000259" key="8">
    <source>
        <dbReference type="PROSITE" id="PS51123"/>
    </source>
</evidence>
<organism evidence="9">
    <name type="scientific">hydrothermal vent metagenome</name>
    <dbReference type="NCBI Taxonomy" id="652676"/>
    <lineage>
        <taxon>unclassified sequences</taxon>
        <taxon>metagenomes</taxon>
        <taxon>ecological metagenomes</taxon>
    </lineage>
</organism>
<keyword evidence="9" id="KW-0969">Cilium</keyword>
<evidence type="ECO:0000256" key="7">
    <source>
        <dbReference type="SAM" id="Phobius"/>
    </source>
</evidence>
<keyword evidence="9" id="KW-0966">Cell projection</keyword>
<keyword evidence="4 7" id="KW-0812">Transmembrane</keyword>
<dbReference type="Gene3D" id="3.30.1330.60">
    <property type="entry name" value="OmpA-like domain"/>
    <property type="match status" value="1"/>
</dbReference>
<accession>A0A3B1CHL8</accession>
<comment type="similarity">
    <text evidence="2">Belongs to the MotB family.</text>
</comment>
<evidence type="ECO:0000256" key="2">
    <source>
        <dbReference type="ARBA" id="ARBA00008914"/>
    </source>
</evidence>
<evidence type="ECO:0000256" key="6">
    <source>
        <dbReference type="ARBA" id="ARBA00023136"/>
    </source>
</evidence>
<gene>
    <name evidence="9" type="ORF">MNBD_NITROSPINAE03-710</name>
</gene>
<protein>
    <submittedName>
        <fullName evidence="9">Flagellar motor rotation protein MotB</fullName>
    </submittedName>
</protein>
<dbReference type="AlphaFoldDB" id="A0A3B1CHL8"/>
<keyword evidence="5 7" id="KW-1133">Transmembrane helix</keyword>
<name>A0A3B1CHL8_9ZZZZ</name>
<dbReference type="CDD" id="cd07185">
    <property type="entry name" value="OmpA_C-like"/>
    <property type="match status" value="1"/>
</dbReference>
<proteinExistence type="inferred from homology"/>
<dbReference type="GO" id="GO:0005886">
    <property type="term" value="C:plasma membrane"/>
    <property type="evidence" value="ECO:0007669"/>
    <property type="project" value="UniProtKB-SubCell"/>
</dbReference>
<dbReference type="EMBL" id="UOGB01000048">
    <property type="protein sequence ID" value="VAX16277.1"/>
    <property type="molecule type" value="Genomic_DNA"/>
</dbReference>
<evidence type="ECO:0000256" key="4">
    <source>
        <dbReference type="ARBA" id="ARBA00022692"/>
    </source>
</evidence>
<comment type="subcellular location">
    <subcellularLocation>
        <location evidence="1">Cell membrane</location>
        <topology evidence="1">Single-pass membrane protein</topology>
    </subcellularLocation>
</comment>
<dbReference type="PANTHER" id="PTHR30329:SF21">
    <property type="entry name" value="LIPOPROTEIN YIAD-RELATED"/>
    <property type="match status" value="1"/>
</dbReference>
<dbReference type="InterPro" id="IPR050330">
    <property type="entry name" value="Bact_OuterMem_StrucFunc"/>
</dbReference>
<evidence type="ECO:0000256" key="1">
    <source>
        <dbReference type="ARBA" id="ARBA00004162"/>
    </source>
</evidence>
<evidence type="ECO:0000313" key="9">
    <source>
        <dbReference type="EMBL" id="VAX16277.1"/>
    </source>
</evidence>
<reference evidence="9" key="1">
    <citation type="submission" date="2018-06" db="EMBL/GenBank/DDBJ databases">
        <authorList>
            <person name="Zhirakovskaya E."/>
        </authorList>
    </citation>
    <scope>NUCLEOTIDE SEQUENCE</scope>
</reference>
<evidence type="ECO:0000256" key="3">
    <source>
        <dbReference type="ARBA" id="ARBA00022475"/>
    </source>
</evidence>
<dbReference type="Pfam" id="PF13677">
    <property type="entry name" value="MotB_plug"/>
    <property type="match status" value="1"/>
</dbReference>
<feature type="domain" description="OmpA-like" evidence="8">
    <location>
        <begin position="188"/>
        <end position="308"/>
    </location>
</feature>
<keyword evidence="9" id="KW-0282">Flagellum</keyword>
<dbReference type="PANTHER" id="PTHR30329">
    <property type="entry name" value="STATOR ELEMENT OF FLAGELLAR MOTOR COMPLEX"/>
    <property type="match status" value="1"/>
</dbReference>
<dbReference type="PROSITE" id="PS51123">
    <property type="entry name" value="OMPA_2"/>
    <property type="match status" value="1"/>
</dbReference>
<keyword evidence="6 7" id="KW-0472">Membrane</keyword>
<feature type="transmembrane region" description="Helical" evidence="7">
    <location>
        <begin position="87"/>
        <end position="110"/>
    </location>
</feature>
<dbReference type="InterPro" id="IPR025713">
    <property type="entry name" value="MotB-like_N_dom"/>
</dbReference>
<dbReference type="InterPro" id="IPR036737">
    <property type="entry name" value="OmpA-like_sf"/>
</dbReference>
<sequence length="308" mass="34158">MMEKKPAKNKTLAIPCPQCTVKAKVPVDRITKEGLIYACPKCKTSVLATRTGKGVSVRRATTAEKTDRESAPPAKDMPAEIIKGAPSWIVTFADLATLLLTFFVLMLSFANMDIVKFQDLMGSVQEAYGVTKAERGQFQAVSKGRFADVDSNIKKSAEVVAREKLVDIIYDSVIRAGFKTNASITSTDEGVRVRIKGRALFDPGKSELRPESADFLKELSTVIKTTKDLIVVVEGHTDDRPIRTKKFPSNWELSTLRASKVLERMLKLGAPADRMSAAGYADTRPLFPNDREETRPLNRRVEFLFKRG</sequence>
<dbReference type="Pfam" id="PF00691">
    <property type="entry name" value="OmpA"/>
    <property type="match status" value="1"/>
</dbReference>